<evidence type="ECO:0000256" key="3">
    <source>
        <dbReference type="SAM" id="MobiDB-lite"/>
    </source>
</evidence>
<feature type="compositionally biased region" description="Low complexity" evidence="3">
    <location>
        <begin position="300"/>
        <end position="324"/>
    </location>
</feature>
<feature type="region of interest" description="Disordered" evidence="3">
    <location>
        <begin position="452"/>
        <end position="519"/>
    </location>
</feature>
<dbReference type="GO" id="GO:0033260">
    <property type="term" value="P:nuclear DNA replication"/>
    <property type="evidence" value="ECO:0007669"/>
    <property type="project" value="InterPro"/>
</dbReference>
<feature type="domain" description="Tyrosine specific protein phosphatases" evidence="5">
    <location>
        <begin position="1093"/>
        <end position="1161"/>
    </location>
</feature>
<dbReference type="InterPro" id="IPR000387">
    <property type="entry name" value="Tyr_Pase_dom"/>
</dbReference>
<dbReference type="InterPro" id="IPR000340">
    <property type="entry name" value="Dual-sp_phosphatase_cat-dom"/>
</dbReference>
<feature type="region of interest" description="Disordered" evidence="3">
    <location>
        <begin position="936"/>
        <end position="979"/>
    </location>
</feature>
<dbReference type="SUPFAM" id="SSF52799">
    <property type="entry name" value="(Phosphotyrosine protein) phosphatases II"/>
    <property type="match status" value="2"/>
</dbReference>
<dbReference type="EMBL" id="LWDE02000391">
    <property type="protein sequence ID" value="KAE8248094.1"/>
    <property type="molecule type" value="Genomic_DNA"/>
</dbReference>
<name>A0A8X7MUN5_9BASI</name>
<evidence type="ECO:0000313" key="7">
    <source>
        <dbReference type="Proteomes" id="UP000077684"/>
    </source>
</evidence>
<feature type="domain" description="Tyrosine-protein phosphatase" evidence="4">
    <location>
        <begin position="999"/>
        <end position="1174"/>
    </location>
</feature>
<feature type="region of interest" description="Disordered" evidence="3">
    <location>
        <begin position="1257"/>
        <end position="1280"/>
    </location>
</feature>
<dbReference type="GO" id="GO:0005634">
    <property type="term" value="C:nucleus"/>
    <property type="evidence" value="ECO:0007669"/>
    <property type="project" value="GOC"/>
</dbReference>
<gene>
    <name evidence="6" type="ORF">A4X06_0g3966</name>
</gene>
<sequence>MAASSVPLHPLASRHGSQSATMVSFQLSDASPHQAKAQATASTAAALSSPTVAASSDWTGGSQWTPASAPVRSSHHHSASQGDASAMPTSCPTETDDDAHTIEWGLHHDDLHAYPCLPEQGHLHSSGSDNAVDSDFTTPSPQSSPFKKAASWCSARGASMPFISTSIQSIASAAETASRAPIRLVTAAQFARMQEAYSAQDVPHHVVFPFLHGVDGDIPAQNVFFGAPLGGQPTPRYRGLTVVRADMPKPGVASEHDQAQRHGSKMPLSGFPTAATSYFADGVDPFASADTEFEHGRPKSNSSCDSDGSDDSSGPSSDDSSSMERSMHERESSNSMYEHFAANLSMASSNTTTLSHSSGQSFFEDKIAGQSFQSDTTSGFSMSGDGPDEKPRKILERFNGGSNAHTPQCEDADCSSSSMPDVCAPMVSRPYEAQPSHSILNSTLFANELLSIPEPEEDRVRPRSSTSASDPPSPSKFSSSSSYKRLSAGAALSSSPTSSSVAGVNEHGTSRQRGKATFVHPRQAAGVSLRNFRIQAVKYATISDIVIYSPAGLHAGAVELAKDFRDAQEAMLRDRQERGLGGLQYNVFIVTDSFDVFERQFDHLVAVDSQGFQHHSVAFLDREREEMQRLTRCSEIEKNVWLGCSRDIPPLEPGEEEMMGVDDKSNPHGFSFCVEAHEMAFMPGDETLRRASSFLETLERMSSESQASNSYESGAGQGYFDSFEGAQSRASQPHAAGSPSASPTTSVIHLECASSSQGCSNSESLNRMADDIIEFCAWIKNHACPEPTNDAGAGAAVRPRKFLIHCGDGYTETSIMGLSYLMFTRQLSLPEAYLDLQHRADRSFFLYGRDLPLLKRVDDKLAGLRRMSRQAEEEAKMRAQMNHRPKTKHSFPWLSSAAEEQKPMHGRLHSASECTPSAEPSSWAKSLAAAATGLVSPNASSSQSHHRKALSFASATPSMLSRHHRNKQSSVASAQSMIQPEDTTNQHAWFHHPRFEGSFPSRILPFVYLGNLNHAMNADMLHALGITHVVSVGESALHPPAEMYYGGGDYNCDSASRSVVHSESALWRETQAGRISVLDLKNVSDDGIDSLRDTMRQSVEYIENARRSGGKVLVHCRVGVSRSATIVLAYAMAHLDLGLVEAYLLVRSRRLNILIQPHLLFFWELRGWEHYLAEQKDRQAAGETTPGCMPAQLSTPDCSEIDYKDVDEEMTDADADPHQLPCHGPEADERAFSMAALSLCSFTPAVRPLATFPVSPHVSPSMESSMATPTVTAEQQQQQGADLPLDVDLAAGAGTIYGRTIVAPETLQFGSGSPSGTPYKSLRLTWGFFCREIAALNERYCV</sequence>
<feature type="compositionally biased region" description="Polar residues" evidence="3">
    <location>
        <begin position="1261"/>
        <end position="1280"/>
    </location>
</feature>
<dbReference type="InterPro" id="IPR020422">
    <property type="entry name" value="TYR_PHOSPHATASE_DUAL_dom"/>
</dbReference>
<feature type="compositionally biased region" description="Polar residues" evidence="3">
    <location>
        <begin position="123"/>
        <end position="144"/>
    </location>
</feature>
<dbReference type="FunFam" id="3.90.190.10:FF:000095">
    <property type="entry name" value="Unplaced genomic scaffold supercont1.9, whole genome shotgun sequence"/>
    <property type="match status" value="1"/>
</dbReference>
<dbReference type="PANTHER" id="PTHR47550:SF1">
    <property type="entry name" value="DUAL SPECIFICITY PROTEIN PHOSPHATASE PPS1"/>
    <property type="match status" value="1"/>
</dbReference>
<dbReference type="CDD" id="cd14516">
    <property type="entry name" value="DSP_fungal_PPS1"/>
    <property type="match status" value="1"/>
</dbReference>
<dbReference type="InterPro" id="IPR053239">
    <property type="entry name" value="Dual_spec_PTase"/>
</dbReference>
<organism evidence="6 7">
    <name type="scientific">Tilletia controversa</name>
    <name type="common">dwarf bunt fungus</name>
    <dbReference type="NCBI Taxonomy" id="13291"/>
    <lineage>
        <taxon>Eukaryota</taxon>
        <taxon>Fungi</taxon>
        <taxon>Dikarya</taxon>
        <taxon>Basidiomycota</taxon>
        <taxon>Ustilaginomycotina</taxon>
        <taxon>Exobasidiomycetes</taxon>
        <taxon>Tilletiales</taxon>
        <taxon>Tilletiaceae</taxon>
        <taxon>Tilletia</taxon>
    </lineage>
</organism>
<feature type="compositionally biased region" description="Low complexity" evidence="3">
    <location>
        <begin position="463"/>
        <end position="504"/>
    </location>
</feature>
<feature type="compositionally biased region" description="Polar residues" evidence="3">
    <location>
        <begin position="57"/>
        <end position="66"/>
    </location>
</feature>
<feature type="region of interest" description="Disordered" evidence="3">
    <location>
        <begin position="53"/>
        <end position="98"/>
    </location>
</feature>
<feature type="compositionally biased region" description="Polar residues" evidence="3">
    <location>
        <begin position="968"/>
        <end position="979"/>
    </location>
</feature>
<keyword evidence="7" id="KW-1185">Reference proteome</keyword>
<evidence type="ECO:0000256" key="2">
    <source>
        <dbReference type="ARBA" id="ARBA00022912"/>
    </source>
</evidence>
<dbReference type="PROSITE" id="PS00383">
    <property type="entry name" value="TYR_PHOSPHATASE_1"/>
    <property type="match status" value="1"/>
</dbReference>
<reference evidence="6" key="2">
    <citation type="journal article" date="2019" name="IMA Fungus">
        <title>Genome sequencing and comparison of five Tilletia species to identify candidate genes for the detection of regulated species infecting wheat.</title>
        <authorList>
            <person name="Nguyen H.D.T."/>
            <person name="Sultana T."/>
            <person name="Kesanakurti P."/>
            <person name="Hambleton S."/>
        </authorList>
    </citation>
    <scope>NUCLEOTIDE SEQUENCE</scope>
    <source>
        <strain evidence="6">DAOMC 236426</strain>
    </source>
</reference>
<evidence type="ECO:0000313" key="6">
    <source>
        <dbReference type="EMBL" id="KAE8248094.1"/>
    </source>
</evidence>
<dbReference type="PROSITE" id="PS50054">
    <property type="entry name" value="TYR_PHOSPHATASE_DUAL"/>
    <property type="match status" value="1"/>
</dbReference>
<dbReference type="Proteomes" id="UP000077684">
    <property type="component" value="Unassembled WGS sequence"/>
</dbReference>
<dbReference type="PROSITE" id="PS50056">
    <property type="entry name" value="TYR_PHOSPHATASE_2"/>
    <property type="match status" value="1"/>
</dbReference>
<evidence type="ECO:0008006" key="8">
    <source>
        <dbReference type="Google" id="ProtNLM"/>
    </source>
</evidence>
<evidence type="ECO:0000259" key="4">
    <source>
        <dbReference type="PROSITE" id="PS50054"/>
    </source>
</evidence>
<protein>
    <recommendedName>
        <fullName evidence="8">Protein-tyrosine-phosphatase</fullName>
    </recommendedName>
</protein>
<dbReference type="PANTHER" id="PTHR47550">
    <property type="entry name" value="DUAL SPECIFICITY PROTEIN PHOSPHATASE PPS1"/>
    <property type="match status" value="1"/>
</dbReference>
<evidence type="ECO:0000259" key="5">
    <source>
        <dbReference type="PROSITE" id="PS50056"/>
    </source>
</evidence>
<dbReference type="GO" id="GO:0008138">
    <property type="term" value="F:protein tyrosine/serine/threonine phosphatase activity"/>
    <property type="evidence" value="ECO:0007669"/>
    <property type="project" value="InterPro"/>
</dbReference>
<dbReference type="Gene3D" id="3.90.190.10">
    <property type="entry name" value="Protein tyrosine phosphatase superfamily"/>
    <property type="match status" value="1"/>
</dbReference>
<feature type="region of interest" description="Disordered" evidence="3">
    <location>
        <begin position="373"/>
        <end position="418"/>
    </location>
</feature>
<keyword evidence="1" id="KW-0378">Hydrolase</keyword>
<reference evidence="6" key="1">
    <citation type="submission" date="2016-04" db="EMBL/GenBank/DDBJ databases">
        <authorList>
            <person name="Nguyen H.D."/>
            <person name="Samba Siva P."/>
            <person name="Cullis J."/>
            <person name="Levesque C.A."/>
            <person name="Hambleton S."/>
        </authorList>
    </citation>
    <scope>NUCLEOTIDE SEQUENCE</scope>
    <source>
        <strain evidence="6">DAOMC 236426</strain>
    </source>
</reference>
<feature type="region of interest" description="Disordered" evidence="3">
    <location>
        <begin position="289"/>
        <end position="334"/>
    </location>
</feature>
<dbReference type="SMART" id="SM00195">
    <property type="entry name" value="DSPc"/>
    <property type="match status" value="1"/>
</dbReference>
<keyword evidence="2" id="KW-0904">Protein phosphatase</keyword>
<dbReference type="InterPro" id="IPR016130">
    <property type="entry name" value="Tyr_Pase_AS"/>
</dbReference>
<feature type="compositionally biased region" description="Basic and acidic residues" evidence="3">
    <location>
        <begin position="387"/>
        <end position="396"/>
    </location>
</feature>
<feature type="compositionally biased region" description="Polar residues" evidence="3">
    <location>
        <begin position="79"/>
        <end position="93"/>
    </location>
</feature>
<dbReference type="InterPro" id="IPR029021">
    <property type="entry name" value="Prot-tyrosine_phosphatase-like"/>
</dbReference>
<dbReference type="Pfam" id="PF00782">
    <property type="entry name" value="DSPc"/>
    <property type="match status" value="1"/>
</dbReference>
<accession>A0A8X7MUN5</accession>
<evidence type="ECO:0000256" key="1">
    <source>
        <dbReference type="ARBA" id="ARBA00022801"/>
    </source>
</evidence>
<comment type="caution">
    <text evidence="6">The sequence shown here is derived from an EMBL/GenBank/DDBJ whole genome shotgun (WGS) entry which is preliminary data.</text>
</comment>
<feature type="region of interest" description="Disordered" evidence="3">
    <location>
        <begin position="118"/>
        <end position="144"/>
    </location>
</feature>
<dbReference type="InterPro" id="IPR047949">
    <property type="entry name" value="PPS1_DSP"/>
</dbReference>
<proteinExistence type="predicted"/>